<protein>
    <submittedName>
        <fullName evidence="2">Uncharacterized protein</fullName>
    </submittedName>
</protein>
<feature type="compositionally biased region" description="Low complexity" evidence="1">
    <location>
        <begin position="159"/>
        <end position="171"/>
    </location>
</feature>
<dbReference type="Proteomes" id="UP000053477">
    <property type="component" value="Unassembled WGS sequence"/>
</dbReference>
<evidence type="ECO:0000256" key="1">
    <source>
        <dbReference type="SAM" id="MobiDB-lite"/>
    </source>
</evidence>
<dbReference type="EMBL" id="KQ086272">
    <property type="protein sequence ID" value="KLO05734.1"/>
    <property type="molecule type" value="Genomic_DNA"/>
</dbReference>
<feature type="region of interest" description="Disordered" evidence="1">
    <location>
        <begin position="253"/>
        <end position="273"/>
    </location>
</feature>
<organism evidence="2 3">
    <name type="scientific">Schizopora paradoxa</name>
    <dbReference type="NCBI Taxonomy" id="27342"/>
    <lineage>
        <taxon>Eukaryota</taxon>
        <taxon>Fungi</taxon>
        <taxon>Dikarya</taxon>
        <taxon>Basidiomycota</taxon>
        <taxon>Agaricomycotina</taxon>
        <taxon>Agaricomycetes</taxon>
        <taxon>Hymenochaetales</taxon>
        <taxon>Schizoporaceae</taxon>
        <taxon>Schizopora</taxon>
    </lineage>
</organism>
<name>A0A0H2R1S8_9AGAM</name>
<keyword evidence="3" id="KW-1185">Reference proteome</keyword>
<dbReference type="OrthoDB" id="2757250at2759"/>
<proteinExistence type="predicted"/>
<feature type="compositionally biased region" description="Polar residues" evidence="1">
    <location>
        <begin position="261"/>
        <end position="273"/>
    </location>
</feature>
<sequence>MVWDLLAKMKAEDNRKVLFGKKTGENSSRNNKMDVYKRIAQELLPDIWAVSETTAADRIKNKIERISGDITKKFPFFPKLHELCASRPNMIPVAVTTGVGPNGRRTQNYQAPEGANSAAGEEPSEDLPPTQPEFAPASQATFNNGKENMQPMYPPVPSSTPATPTTPGPAGRQPQASSFGSILEKAKSRIPAKRTIEDRLSEMASESMALARKRHDDEQTFKSRQLDIQERELLMKEYKEGLIDRDEYRERLEGMKRQRMENNTGDAQTENSD</sequence>
<accession>A0A0H2R1S8</accession>
<reference evidence="2 3" key="1">
    <citation type="submission" date="2015-04" db="EMBL/GenBank/DDBJ databases">
        <title>Complete genome sequence of Schizopora paradoxa KUC8140, a cosmopolitan wood degrader in East Asia.</title>
        <authorList>
            <consortium name="DOE Joint Genome Institute"/>
            <person name="Min B."/>
            <person name="Park H."/>
            <person name="Jang Y."/>
            <person name="Kim J.-J."/>
            <person name="Kim K.H."/>
            <person name="Pangilinan J."/>
            <person name="Lipzen A."/>
            <person name="Riley R."/>
            <person name="Grigoriev I.V."/>
            <person name="Spatafora J.W."/>
            <person name="Choi I.-G."/>
        </authorList>
    </citation>
    <scope>NUCLEOTIDE SEQUENCE [LARGE SCALE GENOMIC DNA]</scope>
    <source>
        <strain evidence="2 3">KUC8140</strain>
    </source>
</reference>
<dbReference type="AlphaFoldDB" id="A0A0H2R1S8"/>
<feature type="compositionally biased region" description="Polar residues" evidence="1">
    <location>
        <begin position="138"/>
        <end position="147"/>
    </location>
</feature>
<gene>
    <name evidence="2" type="ORF">SCHPADRAFT_838981</name>
</gene>
<dbReference type="InParanoid" id="A0A0H2R1S8"/>
<feature type="region of interest" description="Disordered" evidence="1">
    <location>
        <begin position="97"/>
        <end position="195"/>
    </location>
</feature>
<evidence type="ECO:0000313" key="3">
    <source>
        <dbReference type="Proteomes" id="UP000053477"/>
    </source>
</evidence>
<evidence type="ECO:0000313" key="2">
    <source>
        <dbReference type="EMBL" id="KLO05734.1"/>
    </source>
</evidence>